<dbReference type="GO" id="GO:0016790">
    <property type="term" value="F:thiolester hydrolase activity"/>
    <property type="evidence" value="ECO:0007669"/>
    <property type="project" value="UniProtKB-ARBA"/>
</dbReference>
<sequence>MVCGDIENNPDSLRLKFEEDAGGHVFSWFDVTARHQGYDGLLHGGMISTLLDAAMTHCLFLRDVEALTAELVVRFVAPACIGSKVKVSACLMKQRRGVYWLEGTICYQDQIIARADAKFIAPKGGVV</sequence>
<evidence type="ECO:0000313" key="3">
    <source>
        <dbReference type="Proteomes" id="UP000184600"/>
    </source>
</evidence>
<evidence type="ECO:0000313" key="2">
    <source>
        <dbReference type="EMBL" id="SHO54938.1"/>
    </source>
</evidence>
<protein>
    <submittedName>
        <fullName evidence="2">Thioesterase superfamily protein</fullName>
    </submittedName>
</protein>
<evidence type="ECO:0000259" key="1">
    <source>
        <dbReference type="Pfam" id="PF03061"/>
    </source>
</evidence>
<dbReference type="EMBL" id="FRFG01000009">
    <property type="protein sequence ID" value="SHO54938.1"/>
    <property type="molecule type" value="Genomic_DNA"/>
</dbReference>
<dbReference type="OrthoDB" id="6624918at2"/>
<organism evidence="2 3">
    <name type="scientific">Vibrio quintilis</name>
    <dbReference type="NCBI Taxonomy" id="1117707"/>
    <lineage>
        <taxon>Bacteria</taxon>
        <taxon>Pseudomonadati</taxon>
        <taxon>Pseudomonadota</taxon>
        <taxon>Gammaproteobacteria</taxon>
        <taxon>Vibrionales</taxon>
        <taxon>Vibrionaceae</taxon>
        <taxon>Vibrio</taxon>
    </lineage>
</organism>
<dbReference type="PANTHER" id="PTHR47260:SF6">
    <property type="entry name" value="THIOESTERASE DOMAIN-CONTAINING PROTEIN"/>
    <property type="match status" value="1"/>
</dbReference>
<dbReference type="PANTHER" id="PTHR47260">
    <property type="entry name" value="UPF0644 PROTEIN PB2B4.06"/>
    <property type="match status" value="1"/>
</dbReference>
<keyword evidence="3" id="KW-1185">Reference proteome</keyword>
<dbReference type="Proteomes" id="UP000184600">
    <property type="component" value="Unassembled WGS sequence"/>
</dbReference>
<gene>
    <name evidence="2" type="ORF">VQ7734_00657</name>
</gene>
<dbReference type="InterPro" id="IPR052061">
    <property type="entry name" value="PTE-AB_protein"/>
</dbReference>
<reference evidence="3" key="1">
    <citation type="submission" date="2016-12" db="EMBL/GenBank/DDBJ databases">
        <authorList>
            <person name="Rodrigo-Torres L."/>
            <person name="Arahal R.D."/>
            <person name="Lucena T."/>
        </authorList>
    </citation>
    <scope>NUCLEOTIDE SEQUENCE [LARGE SCALE GENOMIC DNA]</scope>
</reference>
<name>A0A1M7YQR0_9VIBR</name>
<accession>A0A1M7YQR0</accession>
<dbReference type="Pfam" id="PF03061">
    <property type="entry name" value="4HBT"/>
    <property type="match status" value="1"/>
</dbReference>
<feature type="domain" description="Thioesterase" evidence="1">
    <location>
        <begin position="40"/>
        <end position="96"/>
    </location>
</feature>
<dbReference type="InterPro" id="IPR029069">
    <property type="entry name" value="HotDog_dom_sf"/>
</dbReference>
<dbReference type="AlphaFoldDB" id="A0A1M7YQR0"/>
<proteinExistence type="predicted"/>
<dbReference type="Gene3D" id="3.10.129.10">
    <property type="entry name" value="Hotdog Thioesterase"/>
    <property type="match status" value="1"/>
</dbReference>
<dbReference type="SUPFAM" id="SSF54637">
    <property type="entry name" value="Thioesterase/thiol ester dehydrase-isomerase"/>
    <property type="match status" value="1"/>
</dbReference>
<dbReference type="CDD" id="cd03443">
    <property type="entry name" value="PaaI_thioesterase"/>
    <property type="match status" value="1"/>
</dbReference>
<dbReference type="STRING" id="1117707.VQ7734_00657"/>
<dbReference type="InterPro" id="IPR006683">
    <property type="entry name" value="Thioestr_dom"/>
</dbReference>